<name>A0A4Q2JLR4_9MICO</name>
<comment type="caution">
    <text evidence="3">The sequence shown here is derived from an EMBL/GenBank/DDBJ whole genome shotgun (WGS) entry which is preliminary data.</text>
</comment>
<evidence type="ECO:0000256" key="1">
    <source>
        <dbReference type="SAM" id="MobiDB-lite"/>
    </source>
</evidence>
<evidence type="ECO:0000256" key="2">
    <source>
        <dbReference type="SAM" id="Phobius"/>
    </source>
</evidence>
<dbReference type="OrthoDB" id="4892069at2"/>
<evidence type="ECO:0008006" key="5">
    <source>
        <dbReference type="Google" id="ProtNLM"/>
    </source>
</evidence>
<feature type="transmembrane region" description="Helical" evidence="2">
    <location>
        <begin position="488"/>
        <end position="505"/>
    </location>
</feature>
<keyword evidence="2" id="KW-0812">Transmembrane</keyword>
<dbReference type="EMBL" id="SDPO01000003">
    <property type="protein sequence ID" value="RXZ47656.1"/>
    <property type="molecule type" value="Genomic_DNA"/>
</dbReference>
<keyword evidence="4" id="KW-1185">Reference proteome</keyword>
<protein>
    <recommendedName>
        <fullName evidence="5">Alpha/beta hydrolase</fullName>
    </recommendedName>
</protein>
<reference evidence="3 4" key="1">
    <citation type="submission" date="2019-01" db="EMBL/GenBank/DDBJ databases">
        <authorList>
            <person name="Li J."/>
        </authorList>
    </citation>
    <scope>NUCLEOTIDE SEQUENCE [LARGE SCALE GENOMIC DNA]</scope>
    <source>
        <strain evidence="3 4">CCUG 35506</strain>
    </source>
</reference>
<dbReference type="InterPro" id="IPR029058">
    <property type="entry name" value="AB_hydrolase_fold"/>
</dbReference>
<dbReference type="Proteomes" id="UP000292935">
    <property type="component" value="Unassembled WGS sequence"/>
</dbReference>
<keyword evidence="2" id="KW-1133">Transmembrane helix</keyword>
<feature type="region of interest" description="Disordered" evidence="1">
    <location>
        <begin position="1"/>
        <end position="53"/>
    </location>
</feature>
<feature type="transmembrane region" description="Helical" evidence="2">
    <location>
        <begin position="183"/>
        <end position="203"/>
    </location>
</feature>
<dbReference type="RefSeq" id="WP_129232027.1">
    <property type="nucleotide sequence ID" value="NZ_SDPO01000003.1"/>
</dbReference>
<feature type="transmembrane region" description="Helical" evidence="2">
    <location>
        <begin position="511"/>
        <end position="529"/>
    </location>
</feature>
<dbReference type="AlphaFoldDB" id="A0A4Q2JLR4"/>
<evidence type="ECO:0000313" key="4">
    <source>
        <dbReference type="Proteomes" id="UP000292935"/>
    </source>
</evidence>
<feature type="transmembrane region" description="Helical" evidence="2">
    <location>
        <begin position="223"/>
        <end position="254"/>
    </location>
</feature>
<feature type="compositionally biased region" description="Acidic residues" evidence="1">
    <location>
        <begin position="20"/>
        <end position="32"/>
    </location>
</feature>
<feature type="transmembrane region" description="Helical" evidence="2">
    <location>
        <begin position="608"/>
        <end position="626"/>
    </location>
</feature>
<proteinExistence type="predicted"/>
<feature type="transmembrane region" description="Helical" evidence="2">
    <location>
        <begin position="632"/>
        <end position="653"/>
    </location>
</feature>
<organism evidence="3 4">
    <name type="scientific">Agromyces fucosus</name>
    <dbReference type="NCBI Taxonomy" id="41985"/>
    <lineage>
        <taxon>Bacteria</taxon>
        <taxon>Bacillati</taxon>
        <taxon>Actinomycetota</taxon>
        <taxon>Actinomycetes</taxon>
        <taxon>Micrococcales</taxon>
        <taxon>Microbacteriaceae</taxon>
        <taxon>Agromyces</taxon>
    </lineage>
</organism>
<evidence type="ECO:0000313" key="3">
    <source>
        <dbReference type="EMBL" id="RXZ47656.1"/>
    </source>
</evidence>
<dbReference type="SUPFAM" id="SSF53474">
    <property type="entry name" value="alpha/beta-Hydrolases"/>
    <property type="match status" value="1"/>
</dbReference>
<keyword evidence="2" id="KW-0472">Membrane</keyword>
<feature type="transmembrane region" description="Helical" evidence="2">
    <location>
        <begin position="558"/>
        <end position="575"/>
    </location>
</feature>
<gene>
    <name evidence="3" type="ORF">ESP57_14025</name>
</gene>
<accession>A0A4Q2JLR4</accession>
<sequence>MRIAPSPTPDESAAPPPTDADLDAVDDADDASADGTPDRAPGTADSTAGRRAAPSGAVAFDRALVVVHGMGNAYRSQILLEWAEPLLARMDWLARDRVIGADERHGVAILESDLSGDLPIITATVRSPGPLAQASGRPAGEADDVVQRIAIIEARWSESFVPMSRGQIFQWAVVFMWRMIWRILDLFVGTMVLVPWYTLVQHWKKAPGASRKLPKLVDLAIDSVRLVVCTIAFAVIWLFLVLLATVLTPILPLISPLLLIPWFKKVAQGFIDGIIESIGDVAAWKERPVRASAMRLVVRDALARAKELVGDDGDVQLFAHSQGAAVATLALFEELTPSDFNVSRLSTVGAAVVLLGRDRWLGRPDEYAPVSDWLARNRAAGADGRVDWANYWAIWDPFSAGPIADTAPGRRERWRNAYFPGDSTSTGPEEHAVHNTSQPFLDHSVYFQNTIQVVEPTARHLLGPDFPKAPVAVAQVENLLSVIDKKSLGINMLAAVVIAAILPGLPGVYAAFATLASWIAGAIGFLIGIFPGGRDVAEAVPATIAAASFVTDPEGLNPWSWLVASGFTLAVLIWLNQRLSTVTRRSREWDRCPIEPRHWLVLSSIPRAAYVFGAFACVWLAIAAWSRPPLEWLLVSAVALLIIAIFVFVEPLYAPVPVIVAARTDNPEANTLAAARVPTPMKLRDAVATEEFTKDLAARRALLRPKGRRAEIWAGWFHHWPQSAEAVGTATTE</sequence>